<dbReference type="InterPro" id="IPR005135">
    <property type="entry name" value="Endo/exonuclease/phosphatase"/>
</dbReference>
<protein>
    <submittedName>
        <fullName evidence="3">Endonuclease/exonuclease/phosphatase family metal-dependent hydrolase</fullName>
    </submittedName>
</protein>
<dbReference type="Gene3D" id="3.60.10.10">
    <property type="entry name" value="Endonuclease/exonuclease/phosphatase"/>
    <property type="match status" value="1"/>
</dbReference>
<feature type="region of interest" description="Disordered" evidence="1">
    <location>
        <begin position="73"/>
        <end position="103"/>
    </location>
</feature>
<sequence>MASYNTELSRRGPGLMLADIAAGDDAQVAALAAVIARADPDILLLQGVDYDHDGAALNALADRLAAQGAPYAHRFARPPNSGQPSGADLDGDGQRHGPGDAQGFGHFPGQGGLALLSRYPVDPRAVRDFSSLLWADLPGATLPVLDGRPFPSAGAQSVQRLSNTAHWDVPVQVAGTVLHILAFHATPPVFDGPEDRNGLRNRDELRLWSLYLDGALPGAPAPAGPVVLMGDANLDPADGAGRHGAIAALLAHPRLQDPLPGSDGARQAGAGDGQRGEPAHDTVDWPEDGPGNLRVDYVLPDAAFRVLGAGVHWPADGPAAEEAARASRHRLVWVDIALP</sequence>
<evidence type="ECO:0000313" key="3">
    <source>
        <dbReference type="EMBL" id="MEX5727602.1"/>
    </source>
</evidence>
<proteinExistence type="predicted"/>
<accession>A0ABV3XT48</accession>
<dbReference type="SUPFAM" id="SSF56219">
    <property type="entry name" value="DNase I-like"/>
    <property type="match status" value="1"/>
</dbReference>
<feature type="compositionally biased region" description="Basic and acidic residues" evidence="1">
    <location>
        <begin position="274"/>
        <end position="283"/>
    </location>
</feature>
<dbReference type="InterPro" id="IPR036691">
    <property type="entry name" value="Endo/exonu/phosph_ase_sf"/>
</dbReference>
<dbReference type="RefSeq" id="WP_245972294.1">
    <property type="nucleotide sequence ID" value="NZ_JBEHHI010000001.1"/>
</dbReference>
<dbReference type="Proteomes" id="UP001560019">
    <property type="component" value="Unassembled WGS sequence"/>
</dbReference>
<keyword evidence="4" id="KW-1185">Reference proteome</keyword>
<name>A0ABV3XT48_9RHOB</name>
<dbReference type="EMBL" id="JBEHHI010000001">
    <property type="protein sequence ID" value="MEX5727602.1"/>
    <property type="molecule type" value="Genomic_DNA"/>
</dbReference>
<reference evidence="3 4" key="1">
    <citation type="submission" date="2024-06" db="EMBL/GenBank/DDBJ databases">
        <title>Genome of Rhodovulum iodosum, a marine photoferrotroph.</title>
        <authorList>
            <person name="Bianchini G."/>
            <person name="Nikeleit V."/>
            <person name="Kappler A."/>
            <person name="Bryce C."/>
            <person name="Sanchez-Baracaldo P."/>
        </authorList>
    </citation>
    <scope>NUCLEOTIDE SEQUENCE [LARGE SCALE GENOMIC DNA]</scope>
    <source>
        <strain evidence="3 4">UT/N1</strain>
    </source>
</reference>
<evidence type="ECO:0000256" key="1">
    <source>
        <dbReference type="SAM" id="MobiDB-lite"/>
    </source>
</evidence>
<gene>
    <name evidence="3" type="ORF">Ga0609869_000955</name>
</gene>
<evidence type="ECO:0000313" key="4">
    <source>
        <dbReference type="Proteomes" id="UP001560019"/>
    </source>
</evidence>
<feature type="domain" description="Endonuclease/exonuclease/phosphatase" evidence="2">
    <location>
        <begin position="20"/>
        <end position="329"/>
    </location>
</feature>
<dbReference type="GO" id="GO:0016787">
    <property type="term" value="F:hydrolase activity"/>
    <property type="evidence" value="ECO:0007669"/>
    <property type="project" value="UniProtKB-KW"/>
</dbReference>
<evidence type="ECO:0000259" key="2">
    <source>
        <dbReference type="Pfam" id="PF03372"/>
    </source>
</evidence>
<keyword evidence="3" id="KW-0378">Hydrolase</keyword>
<dbReference type="Pfam" id="PF03372">
    <property type="entry name" value="Exo_endo_phos"/>
    <property type="match status" value="1"/>
</dbReference>
<keyword evidence="3" id="KW-0540">Nuclease</keyword>
<organism evidence="3 4">
    <name type="scientific">Rhodovulum iodosum</name>
    <dbReference type="NCBI Taxonomy" id="68291"/>
    <lineage>
        <taxon>Bacteria</taxon>
        <taxon>Pseudomonadati</taxon>
        <taxon>Pseudomonadota</taxon>
        <taxon>Alphaproteobacteria</taxon>
        <taxon>Rhodobacterales</taxon>
        <taxon>Paracoccaceae</taxon>
        <taxon>Rhodovulum</taxon>
    </lineage>
</organism>
<comment type="caution">
    <text evidence="3">The sequence shown here is derived from an EMBL/GenBank/DDBJ whole genome shotgun (WGS) entry which is preliminary data.</text>
</comment>
<keyword evidence="3" id="KW-0255">Endonuclease</keyword>
<dbReference type="GO" id="GO:0004519">
    <property type="term" value="F:endonuclease activity"/>
    <property type="evidence" value="ECO:0007669"/>
    <property type="project" value="UniProtKB-KW"/>
</dbReference>
<feature type="region of interest" description="Disordered" evidence="1">
    <location>
        <begin position="256"/>
        <end position="290"/>
    </location>
</feature>